<protein>
    <recommendedName>
        <fullName evidence="5">CHHC U11-48K-type domain-containing protein</fullName>
    </recommendedName>
</protein>
<keyword evidence="3" id="KW-0862">Zinc</keyword>
<dbReference type="GO" id="GO:0008270">
    <property type="term" value="F:zinc ion binding"/>
    <property type="evidence" value="ECO:0007669"/>
    <property type="project" value="UniProtKB-KW"/>
</dbReference>
<evidence type="ECO:0000256" key="1">
    <source>
        <dbReference type="ARBA" id="ARBA00022723"/>
    </source>
</evidence>
<feature type="region of interest" description="Disordered" evidence="4">
    <location>
        <begin position="578"/>
        <end position="610"/>
    </location>
</feature>
<reference evidence="6 7" key="1">
    <citation type="journal article" date="2024" name="Plant Biotechnol. J.">
        <title>Dendrobium thyrsiflorum genome and its molecular insights into genes involved in important horticultural traits.</title>
        <authorList>
            <person name="Chen B."/>
            <person name="Wang J.Y."/>
            <person name="Zheng P.J."/>
            <person name="Li K.L."/>
            <person name="Liang Y.M."/>
            <person name="Chen X.F."/>
            <person name="Zhang C."/>
            <person name="Zhao X."/>
            <person name="He X."/>
            <person name="Zhang G.Q."/>
            <person name="Liu Z.J."/>
            <person name="Xu Q."/>
        </authorList>
    </citation>
    <scope>NUCLEOTIDE SEQUENCE [LARGE SCALE GENOMIC DNA]</scope>
    <source>
        <strain evidence="6">GZMU011</strain>
    </source>
</reference>
<dbReference type="PANTHER" id="PTHR21402:SF10">
    <property type="entry name" value="U11_U12 SMALL NUCLEAR RIBONUCLEOPROTEIN 48 KDA PROTEIN"/>
    <property type="match status" value="1"/>
</dbReference>
<dbReference type="InterPro" id="IPR022776">
    <property type="entry name" value="TRM13/UPF0224_CHHC_Znf_dom"/>
</dbReference>
<organism evidence="6 7">
    <name type="scientific">Dendrobium thyrsiflorum</name>
    <name type="common">Pinecone-like raceme dendrobium</name>
    <name type="synonym">Orchid</name>
    <dbReference type="NCBI Taxonomy" id="117978"/>
    <lineage>
        <taxon>Eukaryota</taxon>
        <taxon>Viridiplantae</taxon>
        <taxon>Streptophyta</taxon>
        <taxon>Embryophyta</taxon>
        <taxon>Tracheophyta</taxon>
        <taxon>Spermatophyta</taxon>
        <taxon>Magnoliopsida</taxon>
        <taxon>Liliopsida</taxon>
        <taxon>Asparagales</taxon>
        <taxon>Orchidaceae</taxon>
        <taxon>Epidendroideae</taxon>
        <taxon>Malaxideae</taxon>
        <taxon>Dendrobiinae</taxon>
        <taxon>Dendrobium</taxon>
    </lineage>
</organism>
<dbReference type="EMBL" id="JANQDX010000018">
    <property type="protein sequence ID" value="KAL0906576.1"/>
    <property type="molecule type" value="Genomic_DNA"/>
</dbReference>
<evidence type="ECO:0000313" key="7">
    <source>
        <dbReference type="Proteomes" id="UP001552299"/>
    </source>
</evidence>
<feature type="compositionally biased region" description="Basic and acidic residues" evidence="4">
    <location>
        <begin position="644"/>
        <end position="668"/>
    </location>
</feature>
<keyword evidence="7" id="KW-1185">Reference proteome</keyword>
<comment type="caution">
    <text evidence="6">The sequence shown here is derived from an EMBL/GenBank/DDBJ whole genome shotgun (WGS) entry which is preliminary data.</text>
</comment>
<feature type="compositionally biased region" description="Polar residues" evidence="4">
    <location>
        <begin position="1"/>
        <end position="18"/>
    </location>
</feature>
<feature type="region of interest" description="Disordered" evidence="4">
    <location>
        <begin position="624"/>
        <end position="785"/>
    </location>
</feature>
<name>A0ABD0U889_DENTH</name>
<dbReference type="AlphaFoldDB" id="A0ABD0U889"/>
<accession>A0ABD0U889</accession>
<feature type="compositionally biased region" description="Polar residues" evidence="4">
    <location>
        <begin position="733"/>
        <end position="742"/>
    </location>
</feature>
<feature type="compositionally biased region" description="Polar residues" evidence="4">
    <location>
        <begin position="683"/>
        <end position="700"/>
    </location>
</feature>
<proteinExistence type="predicted"/>
<evidence type="ECO:0000256" key="4">
    <source>
        <dbReference type="SAM" id="MobiDB-lite"/>
    </source>
</evidence>
<sequence length="785" mass="89090">MDPPCSSTEPSPTQSLHNHTIAHPDSNGTSADLPATISLVQNLTVLAESTLKSIYEFLSSTPTSSSFAAGCLGRCPFDSRHLMPPESLFRHSLSCSSAPGSPLLDLGFLDNLQYPKSLKSEDQLLKENLFVRPLPESEADICFSLEGELGEIYSNFFYKGCPGVVTTPEPDATSRTFTLPSILSTECANFINDRCEGGGYLVQKVGILPSDFWALRSEVEAWSNFPASYSFTALRVAVDLHMADELSLKRWAILNSPKFGILIDTAMRDHVVLLLKLCLKAVRTEAVCSLKLVLEKKGFLDPRVVRCDCPRLVGSLTWLASQISVLYGEVNGKFFVMGMLKESFLRTGRCLMLFRREEKSVISDKNVMAGGSECSSMECKLELSKPAENLEVKLHEPSDNSSCDKVFVSQVASAIAAFHERFLLEQRVKALRFTQPVARFKRLNEYLSTSMRASQERAKRPNYRPLLEHDGLLWQRPNNQDFGKSKTREELLAEERDYKRRRMSYRGKKVKRNPMQVLHDIIEEHMEEIKLAGGIGCNVKMASESAVVPKFDSGRIKDLELQCSSNDAYDTRMKKPLHHAGSLAEKTHEYDSSIDGSRNSRLRKAHHETRYELYEDQHKFEKTKQETLKYRSGSPSCRSGYSHSSERNSHKMDRINWRPARDKNDGRGSDYPSSYKDYDSRSNLTSKSQEATRYEYNSTLESRKRYGSRVSEKQWTDSSRHDMFEDRYEPSRSYDSSDTSYEGPSGASHYLRPQNPHSLKNDNEHHNAQQKSSPHISGHKQYHYK</sequence>
<evidence type="ECO:0000313" key="6">
    <source>
        <dbReference type="EMBL" id="KAL0906576.1"/>
    </source>
</evidence>
<feature type="compositionally biased region" description="Polar residues" evidence="4">
    <location>
        <begin position="633"/>
        <end position="643"/>
    </location>
</feature>
<keyword evidence="2" id="KW-0863">Zinc-finger</keyword>
<gene>
    <name evidence="6" type="ORF">M5K25_025078</name>
</gene>
<dbReference type="PROSITE" id="PS51800">
    <property type="entry name" value="ZF_CHHC_U11_48K"/>
    <property type="match status" value="1"/>
</dbReference>
<feature type="domain" description="CHHC U11-48K-type" evidence="5">
    <location>
        <begin position="72"/>
        <end position="99"/>
    </location>
</feature>
<evidence type="ECO:0000256" key="2">
    <source>
        <dbReference type="ARBA" id="ARBA00022771"/>
    </source>
</evidence>
<feature type="compositionally biased region" description="Basic and acidic residues" evidence="4">
    <location>
        <begin position="710"/>
        <end position="732"/>
    </location>
</feature>
<dbReference type="InterPro" id="IPR051591">
    <property type="entry name" value="UPF0224_FAM112_RNA_Proc"/>
</dbReference>
<evidence type="ECO:0000256" key="3">
    <source>
        <dbReference type="ARBA" id="ARBA00022833"/>
    </source>
</evidence>
<dbReference type="Proteomes" id="UP001552299">
    <property type="component" value="Unassembled WGS sequence"/>
</dbReference>
<dbReference type="PANTHER" id="PTHR21402">
    <property type="entry name" value="GAMETOCYTE SPECIFIC FACTOR 1-RELATED"/>
    <property type="match status" value="1"/>
</dbReference>
<dbReference type="Pfam" id="PF05253">
    <property type="entry name" value="zf-U11-48K"/>
    <property type="match status" value="1"/>
</dbReference>
<keyword evidence="1" id="KW-0479">Metal-binding</keyword>
<feature type="region of interest" description="Disordered" evidence="4">
    <location>
        <begin position="1"/>
        <end position="28"/>
    </location>
</feature>
<evidence type="ECO:0000259" key="5">
    <source>
        <dbReference type="PROSITE" id="PS51800"/>
    </source>
</evidence>